<dbReference type="Pfam" id="PF00697">
    <property type="entry name" value="PRAI"/>
    <property type="match status" value="1"/>
</dbReference>
<dbReference type="InterPro" id="IPR013785">
    <property type="entry name" value="Aldolase_TIM"/>
</dbReference>
<dbReference type="SUPFAM" id="SSF51366">
    <property type="entry name" value="Ribulose-phoshate binding barrel"/>
    <property type="match status" value="1"/>
</dbReference>
<dbReference type="GO" id="GO:0004640">
    <property type="term" value="F:phosphoribosylanthranilate isomerase activity"/>
    <property type="evidence" value="ECO:0007669"/>
    <property type="project" value="UniProtKB-UniRule"/>
</dbReference>
<keyword evidence="6 9" id="KW-0822">Tryptophan biosynthesis</keyword>
<dbReference type="InterPro" id="IPR001240">
    <property type="entry name" value="PRAI_dom"/>
</dbReference>
<comment type="pathway">
    <text evidence="2 9">Amino-acid biosynthesis; L-tryptophan biosynthesis; L-tryptophan from chorismate: step 3/5.</text>
</comment>
<feature type="domain" description="N-(5'phosphoribosyl) anthranilate isomerase (PRAI)" evidence="10">
    <location>
        <begin position="3"/>
        <end position="191"/>
    </location>
</feature>
<sequence length="221" mass="24128">MDVKICGITEQSELEILHQEGVRYAGFWTGINGHPRNLHDDRFVELTGKCRDVTPVAVCVKRPVRTLWSMLQHTDVRHVQLHGFNAPGDVAFLKAQGCTVIKTLHVTDNGDCPGERLIDGYAKSGCDVFLIDRFGGRQAVGSSGIRLEQPIVQRWQHHLQGHRIWLAGGLTADSISTLADQPGIETVDVDTAARLDGGAIHRKAARMLVLASAPSSQIQAA</sequence>
<proteinExistence type="inferred from homology"/>
<comment type="similarity">
    <text evidence="9">Belongs to the TrpF family.</text>
</comment>
<evidence type="ECO:0000256" key="6">
    <source>
        <dbReference type="ARBA" id="ARBA00022822"/>
    </source>
</evidence>
<keyword evidence="5 9" id="KW-0028">Amino-acid biosynthesis</keyword>
<evidence type="ECO:0000256" key="3">
    <source>
        <dbReference type="ARBA" id="ARBA00012572"/>
    </source>
</evidence>
<dbReference type="PANTHER" id="PTHR42894:SF1">
    <property type="entry name" value="N-(5'-PHOSPHORIBOSYL)ANTHRANILATE ISOMERASE"/>
    <property type="match status" value="1"/>
</dbReference>
<name>A0A9Q9HG90_9RHOB</name>
<evidence type="ECO:0000313" key="11">
    <source>
        <dbReference type="EMBL" id="UWP97211.1"/>
    </source>
</evidence>
<evidence type="ECO:0000256" key="2">
    <source>
        <dbReference type="ARBA" id="ARBA00004664"/>
    </source>
</evidence>
<dbReference type="InterPro" id="IPR044643">
    <property type="entry name" value="TrpF_fam"/>
</dbReference>
<evidence type="ECO:0000256" key="8">
    <source>
        <dbReference type="ARBA" id="ARBA00023235"/>
    </source>
</evidence>
<gene>
    <name evidence="9" type="primary">trpF</name>
    <name evidence="11" type="ORF">K3X48_15385</name>
</gene>
<dbReference type="EC" id="5.3.1.24" evidence="3 9"/>
<keyword evidence="8 9" id="KW-0413">Isomerase</keyword>
<evidence type="ECO:0000256" key="9">
    <source>
        <dbReference type="HAMAP-Rule" id="MF_00135"/>
    </source>
</evidence>
<comment type="catalytic activity">
    <reaction evidence="1 9">
        <text>N-(5-phospho-beta-D-ribosyl)anthranilate = 1-(2-carboxyphenylamino)-1-deoxy-D-ribulose 5-phosphate</text>
        <dbReference type="Rhea" id="RHEA:21540"/>
        <dbReference type="ChEBI" id="CHEBI:18277"/>
        <dbReference type="ChEBI" id="CHEBI:58613"/>
        <dbReference type="EC" id="5.3.1.24"/>
    </reaction>
</comment>
<evidence type="ECO:0000256" key="1">
    <source>
        <dbReference type="ARBA" id="ARBA00001164"/>
    </source>
</evidence>
<evidence type="ECO:0000256" key="7">
    <source>
        <dbReference type="ARBA" id="ARBA00023141"/>
    </source>
</evidence>
<evidence type="ECO:0000256" key="4">
    <source>
        <dbReference type="ARBA" id="ARBA00022272"/>
    </source>
</evidence>
<keyword evidence="11" id="KW-0614">Plasmid</keyword>
<dbReference type="Gene3D" id="3.20.20.70">
    <property type="entry name" value="Aldolase class I"/>
    <property type="match status" value="1"/>
</dbReference>
<organism evidence="11 12">
    <name type="scientific">Aliiroseovarius crassostreae</name>
    <dbReference type="NCBI Taxonomy" id="154981"/>
    <lineage>
        <taxon>Bacteria</taxon>
        <taxon>Pseudomonadati</taxon>
        <taxon>Pseudomonadota</taxon>
        <taxon>Alphaproteobacteria</taxon>
        <taxon>Rhodobacterales</taxon>
        <taxon>Paracoccaceae</taxon>
        <taxon>Aliiroseovarius</taxon>
    </lineage>
</organism>
<evidence type="ECO:0000259" key="10">
    <source>
        <dbReference type="Pfam" id="PF00697"/>
    </source>
</evidence>
<evidence type="ECO:0000256" key="5">
    <source>
        <dbReference type="ARBA" id="ARBA00022605"/>
    </source>
</evidence>
<dbReference type="GO" id="GO:0000162">
    <property type="term" value="P:L-tryptophan biosynthetic process"/>
    <property type="evidence" value="ECO:0007669"/>
    <property type="project" value="UniProtKB-UniRule"/>
</dbReference>
<keyword evidence="7 9" id="KW-0057">Aromatic amino acid biosynthesis</keyword>
<dbReference type="EMBL" id="CP080777">
    <property type="protein sequence ID" value="UWP97211.1"/>
    <property type="molecule type" value="Genomic_DNA"/>
</dbReference>
<dbReference type="HAMAP" id="MF_00135">
    <property type="entry name" value="PRAI"/>
    <property type="match status" value="1"/>
</dbReference>
<protein>
    <recommendedName>
        <fullName evidence="4 9">N-(5'-phosphoribosyl)anthranilate isomerase</fullName>
        <shortName evidence="9">PRAI</shortName>
        <ecNumber evidence="3 9">5.3.1.24</ecNumber>
    </recommendedName>
</protein>
<dbReference type="RefSeq" id="WP_259807065.1">
    <property type="nucleotide sequence ID" value="NZ_CP080777.1"/>
</dbReference>
<accession>A0A9Q9HG90</accession>
<dbReference type="InterPro" id="IPR011060">
    <property type="entry name" value="RibuloseP-bd_barrel"/>
</dbReference>
<dbReference type="AlphaFoldDB" id="A0A9Q9HG90"/>
<geneLocation type="plasmid" evidence="11 12">
    <name>unnamed1</name>
</geneLocation>
<dbReference type="PANTHER" id="PTHR42894">
    <property type="entry name" value="N-(5'-PHOSPHORIBOSYL)ANTHRANILATE ISOMERASE"/>
    <property type="match status" value="1"/>
</dbReference>
<dbReference type="Proteomes" id="UP001057991">
    <property type="component" value="Plasmid unnamed1"/>
</dbReference>
<evidence type="ECO:0000313" key="12">
    <source>
        <dbReference type="Proteomes" id="UP001057991"/>
    </source>
</evidence>
<reference evidence="11" key="1">
    <citation type="submission" date="2021-08" db="EMBL/GenBank/DDBJ databases">
        <authorList>
            <person name="Nwanade C."/>
            <person name="Wang M."/>
            <person name="Masoudi A."/>
            <person name="Yu Z."/>
            <person name="Liu J."/>
        </authorList>
    </citation>
    <scope>NUCLEOTIDE SEQUENCE</scope>
    <source>
        <strain evidence="11">S056</strain>
        <plasmid evidence="11">unnamed1</plasmid>
    </source>
</reference>